<dbReference type="WBParaSite" id="GPLIN_000086000">
    <property type="protein sequence ID" value="GPLIN_000086000"/>
    <property type="gene ID" value="GPLIN_000086000"/>
</dbReference>
<reference evidence="2" key="1">
    <citation type="submission" date="2013-12" db="EMBL/GenBank/DDBJ databases">
        <authorList>
            <person name="Aslett M."/>
        </authorList>
    </citation>
    <scope>NUCLEOTIDE SEQUENCE [LARGE SCALE GENOMIC DNA]</scope>
    <source>
        <strain evidence="2">Lindley</strain>
    </source>
</reference>
<keyword evidence="2" id="KW-1185">Reference proteome</keyword>
<dbReference type="AlphaFoldDB" id="A0A183BJT1"/>
<evidence type="ECO:0000256" key="1">
    <source>
        <dbReference type="SAM" id="SignalP"/>
    </source>
</evidence>
<feature type="signal peptide" evidence="1">
    <location>
        <begin position="1"/>
        <end position="26"/>
    </location>
</feature>
<evidence type="ECO:0000313" key="2">
    <source>
        <dbReference type="Proteomes" id="UP000050741"/>
    </source>
</evidence>
<evidence type="ECO:0000313" key="3">
    <source>
        <dbReference type="WBParaSite" id="GPLIN_000086000"/>
    </source>
</evidence>
<reference evidence="2" key="2">
    <citation type="submission" date="2014-05" db="EMBL/GenBank/DDBJ databases">
        <title>The genome and life-stage specific transcriptomes of Globodera pallida elucidate key aspects of plant parasitism by a cyst nematode.</title>
        <authorList>
            <person name="Cotton J.A."/>
            <person name="Lilley C.J."/>
            <person name="Jones L.M."/>
            <person name="Kikuchi T."/>
            <person name="Reid A.J."/>
            <person name="Thorpe P."/>
            <person name="Tsai I.J."/>
            <person name="Beasley H."/>
            <person name="Blok V."/>
            <person name="Cock P.J.A."/>
            <person name="Van den Akker S.E."/>
            <person name="Holroyd N."/>
            <person name="Hunt M."/>
            <person name="Mantelin S."/>
            <person name="Naghra H."/>
            <person name="Pain A."/>
            <person name="Palomares-Rius J.E."/>
            <person name="Zarowiecki M."/>
            <person name="Berriman M."/>
            <person name="Jones J.T."/>
            <person name="Urwin P.E."/>
        </authorList>
    </citation>
    <scope>NUCLEOTIDE SEQUENCE [LARGE SCALE GENOMIC DNA]</scope>
    <source>
        <strain evidence="2">Lindley</strain>
    </source>
</reference>
<sequence>MKFFNYFVVFFLLLSIFCIDNSFVVGGLPPQYLDIEGHEKCFYVHPSGTSDQLCLPAEKKEECSDNAWKALNELEDSQHPPTCARTEQQQQSES</sequence>
<feature type="chain" id="PRO_5008146276" evidence="1">
    <location>
        <begin position="27"/>
        <end position="94"/>
    </location>
</feature>
<reference evidence="3" key="3">
    <citation type="submission" date="2016-06" db="UniProtKB">
        <authorList>
            <consortium name="WormBaseParasite"/>
        </authorList>
    </citation>
    <scope>IDENTIFICATION</scope>
</reference>
<organism evidence="2 3">
    <name type="scientific">Globodera pallida</name>
    <name type="common">Potato cyst nematode worm</name>
    <name type="synonym">Heterodera pallida</name>
    <dbReference type="NCBI Taxonomy" id="36090"/>
    <lineage>
        <taxon>Eukaryota</taxon>
        <taxon>Metazoa</taxon>
        <taxon>Ecdysozoa</taxon>
        <taxon>Nematoda</taxon>
        <taxon>Chromadorea</taxon>
        <taxon>Rhabditida</taxon>
        <taxon>Tylenchina</taxon>
        <taxon>Tylenchomorpha</taxon>
        <taxon>Tylenchoidea</taxon>
        <taxon>Heteroderidae</taxon>
        <taxon>Heteroderinae</taxon>
        <taxon>Globodera</taxon>
    </lineage>
</organism>
<keyword evidence="1" id="KW-0732">Signal</keyword>
<dbReference type="Proteomes" id="UP000050741">
    <property type="component" value="Unassembled WGS sequence"/>
</dbReference>
<name>A0A183BJT1_GLOPA</name>
<proteinExistence type="predicted"/>
<accession>A0A183BJT1</accession>
<protein>
    <submittedName>
        <fullName evidence="3">Secreted protein</fullName>
    </submittedName>
</protein>